<evidence type="ECO:0000313" key="3">
    <source>
        <dbReference type="EMBL" id="CAD1469218.1"/>
    </source>
</evidence>
<dbReference type="InterPro" id="IPR000089">
    <property type="entry name" value="Biotin_lipoyl"/>
</dbReference>
<gene>
    <name evidence="3" type="ORF">MHI_LOCUS114525</name>
</gene>
<evidence type="ECO:0000256" key="1">
    <source>
        <dbReference type="ARBA" id="ARBA00023267"/>
    </source>
</evidence>
<evidence type="ECO:0000259" key="2">
    <source>
        <dbReference type="PROSITE" id="PS50968"/>
    </source>
</evidence>
<dbReference type="PANTHER" id="PTHR43778">
    <property type="entry name" value="PYRUVATE CARBOXYLASE"/>
    <property type="match status" value="1"/>
</dbReference>
<dbReference type="InterPro" id="IPR055268">
    <property type="entry name" value="PCB-like"/>
</dbReference>
<dbReference type="Proteomes" id="UP000752696">
    <property type="component" value="Unassembled WGS sequence"/>
</dbReference>
<sequence length="124" mass="13632">NSLIVTNKLIKIHKIVQNSSISLFELLFKSTLNMIFKILQIYELHVHPKAAKGDKNQIGAPMPGTVIDIRIKVGDTVEKGAPLVVLSAMKMEMVVQAPKAGKIKTLDVTQGMRLEGDDLVLTLE</sequence>
<dbReference type="OrthoDB" id="196847at2759"/>
<name>A0A6V7GXW4_9HYME</name>
<dbReference type="Pfam" id="PF00364">
    <property type="entry name" value="Biotin_lipoyl"/>
    <property type="match status" value="1"/>
</dbReference>
<dbReference type="AlphaFoldDB" id="A0A6V7GXW4"/>
<dbReference type="EMBL" id="CAJDYZ010001988">
    <property type="protein sequence ID" value="CAD1469218.1"/>
    <property type="molecule type" value="Genomic_DNA"/>
</dbReference>
<protein>
    <recommendedName>
        <fullName evidence="2">Lipoyl-binding domain-containing protein</fullName>
    </recommendedName>
</protein>
<reference evidence="3" key="1">
    <citation type="submission" date="2020-07" db="EMBL/GenBank/DDBJ databases">
        <authorList>
            <person name="Nazaruddin N."/>
        </authorList>
    </citation>
    <scope>NUCLEOTIDE SEQUENCE</scope>
</reference>
<dbReference type="SUPFAM" id="SSF51230">
    <property type="entry name" value="Single hybrid motif"/>
    <property type="match status" value="1"/>
</dbReference>
<dbReference type="CDD" id="cd06850">
    <property type="entry name" value="biotinyl_domain"/>
    <property type="match status" value="1"/>
</dbReference>
<accession>A0A6V7GXW4</accession>
<feature type="non-terminal residue" evidence="3">
    <location>
        <position position="124"/>
    </location>
</feature>
<proteinExistence type="predicted"/>
<dbReference type="FunFam" id="2.40.50.100:FF:000003">
    <property type="entry name" value="Acetyl-CoA carboxylase biotin carboxyl carrier protein"/>
    <property type="match status" value="1"/>
</dbReference>
<dbReference type="GO" id="GO:0004736">
    <property type="term" value="F:pyruvate carboxylase activity"/>
    <property type="evidence" value="ECO:0007669"/>
    <property type="project" value="TreeGrafter"/>
</dbReference>
<evidence type="ECO:0000313" key="4">
    <source>
        <dbReference type="Proteomes" id="UP000752696"/>
    </source>
</evidence>
<dbReference type="PANTHER" id="PTHR43778:SF2">
    <property type="entry name" value="PYRUVATE CARBOXYLASE, MITOCHONDRIAL"/>
    <property type="match status" value="1"/>
</dbReference>
<dbReference type="InterPro" id="IPR011053">
    <property type="entry name" value="Single_hybrid_motif"/>
</dbReference>
<keyword evidence="1" id="KW-0092">Biotin</keyword>
<dbReference type="PROSITE" id="PS50968">
    <property type="entry name" value="BIOTINYL_LIPOYL"/>
    <property type="match status" value="1"/>
</dbReference>
<organism evidence="3 4">
    <name type="scientific">Heterotrigona itama</name>
    <dbReference type="NCBI Taxonomy" id="395501"/>
    <lineage>
        <taxon>Eukaryota</taxon>
        <taxon>Metazoa</taxon>
        <taxon>Ecdysozoa</taxon>
        <taxon>Arthropoda</taxon>
        <taxon>Hexapoda</taxon>
        <taxon>Insecta</taxon>
        <taxon>Pterygota</taxon>
        <taxon>Neoptera</taxon>
        <taxon>Endopterygota</taxon>
        <taxon>Hymenoptera</taxon>
        <taxon>Apocrita</taxon>
        <taxon>Aculeata</taxon>
        <taxon>Apoidea</taxon>
        <taxon>Anthophila</taxon>
        <taxon>Apidae</taxon>
        <taxon>Heterotrigona</taxon>
    </lineage>
</organism>
<dbReference type="GO" id="GO:0006094">
    <property type="term" value="P:gluconeogenesis"/>
    <property type="evidence" value="ECO:0007669"/>
    <property type="project" value="TreeGrafter"/>
</dbReference>
<keyword evidence="4" id="KW-1185">Reference proteome</keyword>
<comment type="caution">
    <text evidence="3">The sequence shown here is derived from an EMBL/GenBank/DDBJ whole genome shotgun (WGS) entry which is preliminary data.</text>
</comment>
<dbReference type="Gene3D" id="2.40.50.100">
    <property type="match status" value="1"/>
</dbReference>
<feature type="domain" description="Lipoyl-binding" evidence="2">
    <location>
        <begin position="55"/>
        <end position="124"/>
    </location>
</feature>
<dbReference type="GO" id="GO:0005737">
    <property type="term" value="C:cytoplasm"/>
    <property type="evidence" value="ECO:0007669"/>
    <property type="project" value="TreeGrafter"/>
</dbReference>